<accession>A0AAJ7N3N8</accession>
<dbReference type="GeneID" id="108622139"/>
<evidence type="ECO:0000256" key="5">
    <source>
        <dbReference type="ARBA" id="ARBA00022723"/>
    </source>
</evidence>
<protein>
    <submittedName>
        <fullName evidence="10">Protein ALP1-like</fullName>
    </submittedName>
</protein>
<feature type="domain" description="DDE Tnp4" evidence="8">
    <location>
        <begin position="13"/>
        <end position="177"/>
    </location>
</feature>
<dbReference type="GO" id="GO:0005634">
    <property type="term" value="C:nucleus"/>
    <property type="evidence" value="ECO:0007669"/>
    <property type="project" value="UniProtKB-SubCell"/>
</dbReference>
<evidence type="ECO:0000256" key="6">
    <source>
        <dbReference type="ARBA" id="ARBA00022801"/>
    </source>
</evidence>
<dbReference type="AlphaFoldDB" id="A0AAJ7N3N8"/>
<dbReference type="InterPro" id="IPR045249">
    <property type="entry name" value="HARBI1-like"/>
</dbReference>
<evidence type="ECO:0000256" key="2">
    <source>
        <dbReference type="ARBA" id="ARBA00004123"/>
    </source>
</evidence>
<evidence type="ECO:0000256" key="4">
    <source>
        <dbReference type="ARBA" id="ARBA00022722"/>
    </source>
</evidence>
<evidence type="ECO:0000256" key="7">
    <source>
        <dbReference type="ARBA" id="ARBA00023242"/>
    </source>
</evidence>
<evidence type="ECO:0000259" key="8">
    <source>
        <dbReference type="Pfam" id="PF13359"/>
    </source>
</evidence>
<dbReference type="GO" id="GO:0046872">
    <property type="term" value="F:metal ion binding"/>
    <property type="evidence" value="ECO:0007669"/>
    <property type="project" value="UniProtKB-KW"/>
</dbReference>
<dbReference type="PANTHER" id="PTHR22930:SF269">
    <property type="entry name" value="NUCLEASE HARBI1-LIKE PROTEIN"/>
    <property type="match status" value="1"/>
</dbReference>
<dbReference type="RefSeq" id="XP_017875316.1">
    <property type="nucleotide sequence ID" value="XM_018019827.1"/>
</dbReference>
<dbReference type="Proteomes" id="UP000694925">
    <property type="component" value="Unplaced"/>
</dbReference>
<comment type="similarity">
    <text evidence="3">Belongs to the HARBI1 family.</text>
</comment>
<evidence type="ECO:0000313" key="9">
    <source>
        <dbReference type="Proteomes" id="UP000694925"/>
    </source>
</evidence>
<evidence type="ECO:0000256" key="3">
    <source>
        <dbReference type="ARBA" id="ARBA00006958"/>
    </source>
</evidence>
<reference evidence="10" key="1">
    <citation type="submission" date="2025-08" db="UniProtKB">
        <authorList>
            <consortium name="RefSeq"/>
        </authorList>
    </citation>
    <scope>IDENTIFICATION</scope>
    <source>
        <tissue evidence="10">Whole body</tissue>
    </source>
</reference>
<organism evidence="9 10">
    <name type="scientific">Ceratina calcarata</name>
    <dbReference type="NCBI Taxonomy" id="156304"/>
    <lineage>
        <taxon>Eukaryota</taxon>
        <taxon>Metazoa</taxon>
        <taxon>Ecdysozoa</taxon>
        <taxon>Arthropoda</taxon>
        <taxon>Hexapoda</taxon>
        <taxon>Insecta</taxon>
        <taxon>Pterygota</taxon>
        <taxon>Neoptera</taxon>
        <taxon>Endopterygota</taxon>
        <taxon>Hymenoptera</taxon>
        <taxon>Apocrita</taxon>
        <taxon>Aculeata</taxon>
        <taxon>Apoidea</taxon>
        <taxon>Anthophila</taxon>
        <taxon>Apidae</taxon>
        <taxon>Ceratina</taxon>
        <taxon>Zadontomerus</taxon>
    </lineage>
</organism>
<sequence length="221" mass="24724">MRGGQSSTVRYIIDGKHVVIEAPTNFGSQYYNYKKTFSTVLLILVNANYKFIALDVGGYGKSSDGGIFANSVLGRRLEAGTLDVSKDRELPGSEVTTSHVIVADEAFPLKTYLLRPYPGAELRHDRRIFNYRLIRAKRTEDNTFGILAKKFRVYQRRLRAKTQNTDKIILSTCILHNFICDLHQDPINVTAGTLIPKEIVTNVLENLSHQGGGGTFDEGEI</sequence>
<name>A0AAJ7N3N8_9HYME</name>
<evidence type="ECO:0000313" key="10">
    <source>
        <dbReference type="RefSeq" id="XP_017875316.1"/>
    </source>
</evidence>
<comment type="cofactor">
    <cofactor evidence="1">
        <name>a divalent metal cation</name>
        <dbReference type="ChEBI" id="CHEBI:60240"/>
    </cofactor>
</comment>
<dbReference type="GO" id="GO:0016787">
    <property type="term" value="F:hydrolase activity"/>
    <property type="evidence" value="ECO:0007669"/>
    <property type="project" value="UniProtKB-KW"/>
</dbReference>
<dbReference type="InterPro" id="IPR027806">
    <property type="entry name" value="HARBI1_dom"/>
</dbReference>
<dbReference type="PANTHER" id="PTHR22930">
    <property type="match status" value="1"/>
</dbReference>
<comment type="subcellular location">
    <subcellularLocation>
        <location evidence="2">Nucleus</location>
    </subcellularLocation>
</comment>
<dbReference type="GO" id="GO:0004518">
    <property type="term" value="F:nuclease activity"/>
    <property type="evidence" value="ECO:0007669"/>
    <property type="project" value="UniProtKB-KW"/>
</dbReference>
<keyword evidence="5" id="KW-0479">Metal-binding</keyword>
<keyword evidence="9" id="KW-1185">Reference proteome</keyword>
<keyword evidence="4" id="KW-0540">Nuclease</keyword>
<keyword evidence="6" id="KW-0378">Hydrolase</keyword>
<dbReference type="Pfam" id="PF13359">
    <property type="entry name" value="DDE_Tnp_4"/>
    <property type="match status" value="1"/>
</dbReference>
<dbReference type="KEGG" id="ccal:108622139"/>
<keyword evidence="7" id="KW-0539">Nucleus</keyword>
<evidence type="ECO:0000256" key="1">
    <source>
        <dbReference type="ARBA" id="ARBA00001968"/>
    </source>
</evidence>
<proteinExistence type="inferred from homology"/>
<gene>
    <name evidence="10" type="primary">LOC108622139</name>
</gene>